<dbReference type="EC" id="2.1.1.197" evidence="3 8"/>
<dbReference type="CDD" id="cd02440">
    <property type="entry name" value="AdoMet_MTases"/>
    <property type="match status" value="1"/>
</dbReference>
<dbReference type="GO" id="GO:0008757">
    <property type="term" value="F:S-adenosylmethionine-dependent methyltransferase activity"/>
    <property type="evidence" value="ECO:0007669"/>
    <property type="project" value="InterPro"/>
</dbReference>
<dbReference type="GO" id="GO:0009102">
    <property type="term" value="P:biotin biosynthetic process"/>
    <property type="evidence" value="ECO:0007669"/>
    <property type="project" value="UniProtKB-UniRule"/>
</dbReference>
<evidence type="ECO:0000256" key="3">
    <source>
        <dbReference type="ARBA" id="ARBA00012327"/>
    </source>
</evidence>
<dbReference type="Gene3D" id="3.40.50.150">
    <property type="entry name" value="Vaccinia Virus protein VP39"/>
    <property type="match status" value="1"/>
</dbReference>
<keyword evidence="12" id="KW-1185">Reference proteome</keyword>
<comment type="function">
    <text evidence="8">Converts the free carboxyl group of a malonyl-thioester to its methyl ester by transfer of a methyl group from S-adenosyl-L-methionine (SAM). It allows to synthesize pimeloyl-ACP via the fatty acid synthetic pathway.</text>
</comment>
<dbReference type="AlphaFoldDB" id="A0A0W0R2Z2"/>
<dbReference type="PANTHER" id="PTHR13090">
    <property type="entry name" value="ARGININE-HYDROXYLASE NDUFAF5, MITOCHONDRIAL"/>
    <property type="match status" value="1"/>
</dbReference>
<evidence type="ECO:0000256" key="4">
    <source>
        <dbReference type="ARBA" id="ARBA00022603"/>
    </source>
</evidence>
<keyword evidence="11" id="KW-0614">Plasmid</keyword>
<dbReference type="GO" id="GO:0102130">
    <property type="term" value="F:malonyl-CoA methyltransferase activity"/>
    <property type="evidence" value="ECO:0007669"/>
    <property type="project" value="UniProtKB-EC"/>
</dbReference>
<dbReference type="UniPathway" id="UPA00078"/>
<dbReference type="RefSeq" id="WP_058461169.1">
    <property type="nucleotide sequence ID" value="NZ_LR134418.1"/>
</dbReference>
<dbReference type="InterPro" id="IPR013216">
    <property type="entry name" value="Methyltransf_11"/>
</dbReference>
<evidence type="ECO:0000256" key="7">
    <source>
        <dbReference type="ARBA" id="ARBA00022756"/>
    </source>
</evidence>
<keyword evidence="6 8" id="KW-0949">S-adenosyl-L-methionine</keyword>
<dbReference type="EMBL" id="LNKA01000001">
    <property type="protein sequence ID" value="KTC65403.1"/>
    <property type="molecule type" value="Genomic_DNA"/>
</dbReference>
<geneLocation type="plasmid" evidence="11 13">
    <name>9</name>
</geneLocation>
<dbReference type="HAMAP" id="MF_00835">
    <property type="entry name" value="BioC"/>
    <property type="match status" value="1"/>
</dbReference>
<dbReference type="PANTHER" id="PTHR13090:SF1">
    <property type="entry name" value="ARGININE-HYDROXYLASE NDUFAF5, MITOCHONDRIAL"/>
    <property type="match status" value="1"/>
</dbReference>
<dbReference type="EMBL" id="LR134418">
    <property type="protein sequence ID" value="VEH84775.1"/>
    <property type="molecule type" value="Genomic_DNA"/>
</dbReference>
<name>A0A0W0R2Z2_9GAMM</name>
<evidence type="ECO:0000313" key="12">
    <source>
        <dbReference type="Proteomes" id="UP000054859"/>
    </source>
</evidence>
<evidence type="ECO:0000313" key="11">
    <source>
        <dbReference type="EMBL" id="VEH84775.1"/>
    </source>
</evidence>
<keyword evidence="4 8" id="KW-0489">Methyltransferase</keyword>
<dbReference type="InterPro" id="IPR011814">
    <property type="entry name" value="BioC"/>
</dbReference>
<keyword evidence="5 8" id="KW-0808">Transferase</keyword>
<evidence type="ECO:0000259" key="9">
    <source>
        <dbReference type="Pfam" id="PF08241"/>
    </source>
</evidence>
<gene>
    <name evidence="8 10" type="primary">bioC</name>
    <name evidence="10" type="ORF">Lade_0061</name>
    <name evidence="11" type="ORF">NCTC12735_00394</name>
</gene>
<evidence type="ECO:0000256" key="5">
    <source>
        <dbReference type="ARBA" id="ARBA00022679"/>
    </source>
</evidence>
<dbReference type="InterPro" id="IPR050602">
    <property type="entry name" value="Malonyl-ACP_OMT"/>
</dbReference>
<evidence type="ECO:0000256" key="6">
    <source>
        <dbReference type="ARBA" id="ARBA00022691"/>
    </source>
</evidence>
<evidence type="ECO:0000256" key="1">
    <source>
        <dbReference type="ARBA" id="ARBA00000852"/>
    </source>
</evidence>
<protein>
    <recommendedName>
        <fullName evidence="3 8">Malonyl-[acyl-carrier protein] O-methyltransferase</fullName>
        <shortName evidence="8">Malonyl-ACP O-methyltransferase</shortName>
        <ecNumber evidence="3 8">2.1.1.197</ecNumber>
    </recommendedName>
    <alternativeName>
        <fullName evidence="8">Biotin synthesis protein BioC</fullName>
    </alternativeName>
</protein>
<sequence>MNKTNEVSKSFNKVANDYETFAKVQKEIGLRLFERLELLKITPKYVLDLGSGTGIFTSLLKKKYPKAEVIAFDIAHQMLLTGKKKQTWRLKWNSISGDMLRMPFPDGMIDLVFSNQVIHWSPSLPRLFSEINRIMNVNGCLMFSSLGPDTFCELRKAWGAVDSFAHANEFLDMHDLGDILLKEQFLDPVVDMEKLVVHYNSFVRLIHALKMQGVRNVHSKRNAGLTGKTAWLKFEEAYNQLKVSDHFPLSYEIVYGHAWKGLQFSSSHGTEVRIPIAGIRKKM</sequence>
<evidence type="ECO:0000313" key="13">
    <source>
        <dbReference type="Proteomes" id="UP000281170"/>
    </source>
</evidence>
<reference evidence="11 13" key="2">
    <citation type="submission" date="2018-12" db="EMBL/GenBank/DDBJ databases">
        <authorList>
            <consortium name="Pathogen Informatics"/>
        </authorList>
    </citation>
    <scope>NUCLEOTIDE SEQUENCE [LARGE SCALE GENOMIC DNA]</scope>
    <source>
        <strain evidence="11 13">NCTC12735</strain>
        <plasmid evidence="13">9</plasmid>
    </source>
</reference>
<dbReference type="Proteomes" id="UP000281170">
    <property type="component" value="Plasmid 9"/>
</dbReference>
<dbReference type="KEGG" id="ladl:NCTC12735_00394"/>
<organism evidence="10 12">
    <name type="scientific">Legionella adelaidensis</name>
    <dbReference type="NCBI Taxonomy" id="45056"/>
    <lineage>
        <taxon>Bacteria</taxon>
        <taxon>Pseudomonadati</taxon>
        <taxon>Pseudomonadota</taxon>
        <taxon>Gammaproteobacteria</taxon>
        <taxon>Legionellales</taxon>
        <taxon>Legionellaceae</taxon>
        <taxon>Legionella</taxon>
    </lineage>
</organism>
<dbReference type="PATRIC" id="fig|45056.6.peg.64"/>
<keyword evidence="7 8" id="KW-0093">Biotin biosynthesis</keyword>
<dbReference type="GO" id="GO:0032259">
    <property type="term" value="P:methylation"/>
    <property type="evidence" value="ECO:0007669"/>
    <property type="project" value="UniProtKB-KW"/>
</dbReference>
<comment type="similarity">
    <text evidence="8">Belongs to the methyltransferase superfamily.</text>
</comment>
<accession>A0A0W0R2Z2</accession>
<evidence type="ECO:0000256" key="8">
    <source>
        <dbReference type="HAMAP-Rule" id="MF_00835"/>
    </source>
</evidence>
<comment type="pathway">
    <text evidence="2 8">Cofactor biosynthesis; biotin biosynthesis.</text>
</comment>
<dbReference type="GO" id="GO:0010340">
    <property type="term" value="F:carboxyl-O-methyltransferase activity"/>
    <property type="evidence" value="ECO:0007669"/>
    <property type="project" value="UniProtKB-UniRule"/>
</dbReference>
<feature type="domain" description="Methyltransferase type 11" evidence="9">
    <location>
        <begin position="47"/>
        <end position="143"/>
    </location>
</feature>
<dbReference type="STRING" id="45056.Lade_0061"/>
<evidence type="ECO:0000313" key="10">
    <source>
        <dbReference type="EMBL" id="KTC65403.1"/>
    </source>
</evidence>
<dbReference type="Proteomes" id="UP000054859">
    <property type="component" value="Unassembled WGS sequence"/>
</dbReference>
<proteinExistence type="inferred from homology"/>
<dbReference type="Pfam" id="PF08241">
    <property type="entry name" value="Methyltransf_11"/>
    <property type="match status" value="1"/>
</dbReference>
<evidence type="ECO:0000256" key="2">
    <source>
        <dbReference type="ARBA" id="ARBA00004746"/>
    </source>
</evidence>
<dbReference type="NCBIfam" id="TIGR02072">
    <property type="entry name" value="BioC"/>
    <property type="match status" value="1"/>
</dbReference>
<comment type="catalytic activity">
    <reaction evidence="1 8">
        <text>malonyl-[ACP] + S-adenosyl-L-methionine = malonyl-[ACP] methyl ester + S-adenosyl-L-homocysteine</text>
        <dbReference type="Rhea" id="RHEA:17105"/>
        <dbReference type="Rhea" id="RHEA-COMP:9623"/>
        <dbReference type="Rhea" id="RHEA-COMP:9954"/>
        <dbReference type="ChEBI" id="CHEBI:57856"/>
        <dbReference type="ChEBI" id="CHEBI:59789"/>
        <dbReference type="ChEBI" id="CHEBI:78449"/>
        <dbReference type="ChEBI" id="CHEBI:78845"/>
        <dbReference type="EC" id="2.1.1.197"/>
    </reaction>
</comment>
<dbReference type="SUPFAM" id="SSF53335">
    <property type="entry name" value="S-adenosyl-L-methionine-dependent methyltransferases"/>
    <property type="match status" value="1"/>
</dbReference>
<reference evidence="10 12" key="1">
    <citation type="submission" date="2015-11" db="EMBL/GenBank/DDBJ databases">
        <title>Identification of large and diverse effector repertoires of 38 Legionella species.</title>
        <authorList>
            <person name="Burstein D."/>
            <person name="Amaro F."/>
            <person name="Zusman T."/>
            <person name="Lifshitz Z."/>
            <person name="Cohen O."/>
            <person name="Gilbert J.A."/>
            <person name="Pupko T."/>
            <person name="Shuman H.A."/>
            <person name="Segal G."/>
        </authorList>
    </citation>
    <scope>NUCLEOTIDE SEQUENCE [LARGE SCALE GENOMIC DNA]</scope>
    <source>
        <strain evidence="10 12">1762-AUS-E</strain>
    </source>
</reference>
<dbReference type="InterPro" id="IPR029063">
    <property type="entry name" value="SAM-dependent_MTases_sf"/>
</dbReference>